<feature type="compositionally biased region" description="Basic and acidic residues" evidence="7">
    <location>
        <begin position="28"/>
        <end position="49"/>
    </location>
</feature>
<protein>
    <recommendedName>
        <fullName evidence="6">rRNA biogenesis protein RRP36</fullName>
    </recommendedName>
</protein>
<dbReference type="STRING" id="1157962.A0A250XML0"/>
<organism evidence="8 9">
    <name type="scientific">Chlamydomonas eustigma</name>
    <dbReference type="NCBI Taxonomy" id="1157962"/>
    <lineage>
        <taxon>Eukaryota</taxon>
        <taxon>Viridiplantae</taxon>
        <taxon>Chlorophyta</taxon>
        <taxon>core chlorophytes</taxon>
        <taxon>Chlorophyceae</taxon>
        <taxon>CS clade</taxon>
        <taxon>Chlamydomonadales</taxon>
        <taxon>Chlamydomonadaceae</taxon>
        <taxon>Chlamydomonas</taxon>
    </lineage>
</organism>
<dbReference type="EMBL" id="BEGY01000122">
    <property type="protein sequence ID" value="GAX84324.1"/>
    <property type="molecule type" value="Genomic_DNA"/>
</dbReference>
<keyword evidence="6" id="KW-0687">Ribonucleoprotein</keyword>
<evidence type="ECO:0000256" key="3">
    <source>
        <dbReference type="ARBA" id="ARBA00022517"/>
    </source>
</evidence>
<dbReference type="AlphaFoldDB" id="A0A250XML0"/>
<comment type="subcellular location">
    <subcellularLocation>
        <location evidence="1 6">Nucleus</location>
        <location evidence="1 6">Nucleolus</location>
    </subcellularLocation>
</comment>
<keyword evidence="3 6" id="KW-0690">Ribosome biogenesis</keyword>
<feature type="region of interest" description="Disordered" evidence="7">
    <location>
        <begin position="113"/>
        <end position="152"/>
    </location>
</feature>
<evidence type="ECO:0000256" key="6">
    <source>
        <dbReference type="RuleBase" id="RU368027"/>
    </source>
</evidence>
<feature type="compositionally biased region" description="Basic and acidic residues" evidence="7">
    <location>
        <begin position="119"/>
        <end position="152"/>
    </location>
</feature>
<keyword evidence="4 6" id="KW-0698">rRNA processing</keyword>
<dbReference type="GO" id="GO:0005730">
    <property type="term" value="C:nucleolus"/>
    <property type="evidence" value="ECO:0007669"/>
    <property type="project" value="UniProtKB-SubCell"/>
</dbReference>
<gene>
    <name evidence="8" type="ORF">CEUSTIGMA_g11746.t1</name>
</gene>
<dbReference type="Proteomes" id="UP000232323">
    <property type="component" value="Unassembled WGS sequence"/>
</dbReference>
<feature type="region of interest" description="Disordered" evidence="7">
    <location>
        <begin position="1"/>
        <end position="80"/>
    </location>
</feature>
<comment type="subunit">
    <text evidence="6">Associates with 90S and pre-40S pre-ribosomal particles.</text>
</comment>
<reference evidence="8 9" key="1">
    <citation type="submission" date="2017-08" db="EMBL/GenBank/DDBJ databases">
        <title>Acidophilic green algal genome provides insights into adaptation to an acidic environment.</title>
        <authorList>
            <person name="Hirooka S."/>
            <person name="Hirose Y."/>
            <person name="Kanesaki Y."/>
            <person name="Higuchi S."/>
            <person name="Fujiwara T."/>
            <person name="Onuma R."/>
            <person name="Era A."/>
            <person name="Ohbayashi R."/>
            <person name="Uzuka A."/>
            <person name="Nozaki H."/>
            <person name="Yoshikawa H."/>
            <person name="Miyagishima S.Y."/>
        </authorList>
    </citation>
    <scope>NUCLEOTIDE SEQUENCE [LARGE SCALE GENOMIC DNA]</scope>
    <source>
        <strain evidence="8 9">NIES-2499</strain>
    </source>
</reference>
<evidence type="ECO:0000256" key="4">
    <source>
        <dbReference type="ARBA" id="ARBA00022552"/>
    </source>
</evidence>
<proteinExistence type="inferred from homology"/>
<dbReference type="OrthoDB" id="448446at2759"/>
<keyword evidence="9" id="KW-1185">Reference proteome</keyword>
<evidence type="ECO:0000256" key="2">
    <source>
        <dbReference type="ARBA" id="ARBA00009418"/>
    </source>
</evidence>
<evidence type="ECO:0000313" key="9">
    <source>
        <dbReference type="Proteomes" id="UP000232323"/>
    </source>
</evidence>
<dbReference type="GO" id="GO:0000462">
    <property type="term" value="P:maturation of SSU-rRNA from tricistronic rRNA transcript (SSU-rRNA, 5.8S rRNA, LSU-rRNA)"/>
    <property type="evidence" value="ECO:0007669"/>
    <property type="project" value="TreeGrafter"/>
</dbReference>
<keyword evidence="5 6" id="KW-0539">Nucleus</keyword>
<name>A0A250XML0_9CHLO</name>
<evidence type="ECO:0000256" key="1">
    <source>
        <dbReference type="ARBA" id="ARBA00004604"/>
    </source>
</evidence>
<accession>A0A250XML0</accession>
<sequence length="308" mass="35641">MRLESHSSFLNPRKPLNKRKRKPGLLESRARTLEHGSSMHERLHEHELRDEEDPGFSEEDLGTSFVEDLKPKDESDLEDQQDDIMQKVASEVPFEVLEALKVDGRGPVGHAARLAARAAQEREFHRANRHRPSEISSKKPVSRHRDIIQITKREAVDPRFQDSLGRGVSGTASTSASAAASKSYAFLYDEVMQEERKGLKEKLKKEKNPKFKARIQAQLTKLEQTLREEQSRRKRRKIVEEVKASEKKAVAEGKKPFYIKKSEQRKLELLAQYQELKDTGGLDKFMEKRRRKNASKDHRYVPSQRRNP</sequence>
<dbReference type="PANTHER" id="PTHR21738">
    <property type="entry name" value="RIBOSOMAL RNA PROCESSING PROTEIN 36 HOMOLOG"/>
    <property type="match status" value="1"/>
</dbReference>
<dbReference type="InterPro" id="IPR009292">
    <property type="entry name" value="RRP36"/>
</dbReference>
<comment type="similarity">
    <text evidence="2 6">Belongs to the RRP36 family.</text>
</comment>
<evidence type="ECO:0000313" key="8">
    <source>
        <dbReference type="EMBL" id="GAX84324.1"/>
    </source>
</evidence>
<dbReference type="GO" id="GO:0030686">
    <property type="term" value="C:90S preribosome"/>
    <property type="evidence" value="ECO:0007669"/>
    <property type="project" value="TreeGrafter"/>
</dbReference>
<comment type="function">
    <text evidence="6">Component of the 90S pre-ribosome involved in the maturation of rRNAs. Required for early cleavages of the pre-RNAs in the 40S ribosomal subunit maturation pathway.</text>
</comment>
<dbReference type="Pfam" id="PF06102">
    <property type="entry name" value="RRP36"/>
    <property type="match status" value="1"/>
</dbReference>
<dbReference type="PANTHER" id="PTHR21738:SF0">
    <property type="entry name" value="RIBOSOMAL RNA PROCESSING PROTEIN 36 HOMOLOG"/>
    <property type="match status" value="1"/>
</dbReference>
<feature type="region of interest" description="Disordered" evidence="7">
    <location>
        <begin position="226"/>
        <end position="245"/>
    </location>
</feature>
<feature type="compositionally biased region" description="Acidic residues" evidence="7">
    <location>
        <begin position="50"/>
        <end position="61"/>
    </location>
</feature>
<comment type="caution">
    <text evidence="8">The sequence shown here is derived from an EMBL/GenBank/DDBJ whole genome shotgun (WGS) entry which is preliminary data.</text>
</comment>
<evidence type="ECO:0000256" key="7">
    <source>
        <dbReference type="SAM" id="MobiDB-lite"/>
    </source>
</evidence>
<feature type="region of interest" description="Disordered" evidence="7">
    <location>
        <begin position="282"/>
        <end position="308"/>
    </location>
</feature>
<evidence type="ECO:0000256" key="5">
    <source>
        <dbReference type="ARBA" id="ARBA00023242"/>
    </source>
</evidence>